<keyword evidence="5 6" id="KW-0460">Magnesium</keyword>
<dbReference type="HAMAP" id="MF_01978">
    <property type="entry name" value="Phosphofructokinase_II_B2"/>
    <property type="match status" value="1"/>
</dbReference>
<comment type="subcellular location">
    <subcellularLocation>
        <location evidence="6">Cytoplasm</location>
    </subcellularLocation>
</comment>
<evidence type="ECO:0000256" key="1">
    <source>
        <dbReference type="ARBA" id="ARBA00001946"/>
    </source>
</evidence>
<dbReference type="PANTHER" id="PTHR45770">
    <property type="entry name" value="ATP-DEPENDENT 6-PHOSPHOFRUCTOKINASE 1"/>
    <property type="match status" value="1"/>
</dbReference>
<evidence type="ECO:0000256" key="4">
    <source>
        <dbReference type="ARBA" id="ARBA00022777"/>
    </source>
</evidence>
<dbReference type="InterPro" id="IPR035966">
    <property type="entry name" value="PKF_sf"/>
</dbReference>
<comment type="cofactor">
    <cofactor evidence="1 6">
        <name>Mg(2+)</name>
        <dbReference type="ChEBI" id="CHEBI:18420"/>
    </cofactor>
</comment>
<comment type="catalytic activity">
    <reaction evidence="6">
        <text>beta-D-fructose 6-phosphate + diphosphate = beta-D-fructose 1,6-bisphosphate + phosphate + H(+)</text>
        <dbReference type="Rhea" id="RHEA:13613"/>
        <dbReference type="ChEBI" id="CHEBI:15378"/>
        <dbReference type="ChEBI" id="CHEBI:32966"/>
        <dbReference type="ChEBI" id="CHEBI:33019"/>
        <dbReference type="ChEBI" id="CHEBI:43474"/>
        <dbReference type="ChEBI" id="CHEBI:57634"/>
        <dbReference type="EC" id="2.7.1.90"/>
    </reaction>
</comment>
<reference evidence="8 9" key="1">
    <citation type="submission" date="2008-10" db="EMBL/GenBank/DDBJ databases">
        <title>Draft genome sequence of Collinsella stercoris (DSM 13279).</title>
        <authorList>
            <person name="Sudarsanam P."/>
            <person name="Ley R."/>
            <person name="Guruge J."/>
            <person name="Turnbaugh P.J."/>
            <person name="Mahowald M."/>
            <person name="Liep D."/>
            <person name="Gordon J."/>
        </authorList>
    </citation>
    <scope>NUCLEOTIDE SEQUENCE [LARGE SCALE GENOMIC DNA]</scope>
    <source>
        <strain evidence="8 9">DSM 13279</strain>
    </source>
</reference>
<gene>
    <name evidence="6" type="primary">pfp</name>
    <name evidence="8" type="ORF">COLSTE_00896</name>
</gene>
<dbReference type="Proteomes" id="UP000003560">
    <property type="component" value="Unassembled WGS sequence"/>
</dbReference>
<dbReference type="InterPro" id="IPR050929">
    <property type="entry name" value="PFKA"/>
</dbReference>
<feature type="binding site" evidence="6">
    <location>
        <begin position="127"/>
        <end position="129"/>
    </location>
    <ligand>
        <name>substrate</name>
    </ligand>
</feature>
<keyword evidence="3 6" id="KW-0479">Metal-binding</keyword>
<protein>
    <recommendedName>
        <fullName evidence="6">Pyrophosphate--fructose 6-phosphate 1-phosphotransferase</fullName>
        <ecNumber evidence="6">2.7.1.90</ecNumber>
    </recommendedName>
    <alternativeName>
        <fullName evidence="6">6-phosphofructokinase, pyrophosphate dependent</fullName>
    </alternativeName>
    <alternativeName>
        <fullName evidence="6">PPi-dependent phosphofructokinase</fullName>
        <shortName evidence="6">PPi-PFK</shortName>
    </alternativeName>
    <alternativeName>
        <fullName evidence="6">Pyrophosphate-dependent 6-phosphofructose-1-kinase</fullName>
    </alternativeName>
</protein>
<organism evidence="8 9">
    <name type="scientific">Collinsella stercoris DSM 13279</name>
    <dbReference type="NCBI Taxonomy" id="445975"/>
    <lineage>
        <taxon>Bacteria</taxon>
        <taxon>Bacillati</taxon>
        <taxon>Actinomycetota</taxon>
        <taxon>Coriobacteriia</taxon>
        <taxon>Coriobacteriales</taxon>
        <taxon>Coriobacteriaceae</taxon>
        <taxon>Collinsella</taxon>
    </lineage>
</organism>
<dbReference type="STRING" id="445975.COLSTE_00896"/>
<proteinExistence type="inferred from homology"/>
<dbReference type="GO" id="GO:0047334">
    <property type="term" value="F:diphosphate-fructose-6-phosphate 1-phosphotransferase activity"/>
    <property type="evidence" value="ECO:0007669"/>
    <property type="project" value="UniProtKB-EC"/>
</dbReference>
<dbReference type="OrthoDB" id="9802503at2"/>
<dbReference type="Gene3D" id="3.40.50.450">
    <property type="match status" value="1"/>
</dbReference>
<comment type="caution">
    <text evidence="6">Lacks conserved residue(s) required for the propagation of feature annotation.</text>
</comment>
<comment type="function">
    <text evidence="6">Catalyzes the phosphorylation of D-fructose 6-phosphate, the first committing step of glycolysis. Uses inorganic phosphate (PPi) as phosphoryl donor instead of ATP like common ATP-dependent phosphofructokinases (ATP-PFKs), which renders the reaction reversible, and can thus function both in glycolysis and gluconeogenesis. Consistently, PPi-PFK can replace the enzymes of both the forward (ATP-PFK) and reverse (fructose-bisphosphatase (FBPase)) reactions.</text>
</comment>
<dbReference type="EMBL" id="ABXJ01000055">
    <property type="protein sequence ID" value="EEA90860.1"/>
    <property type="molecule type" value="Genomic_DNA"/>
</dbReference>
<evidence type="ECO:0000256" key="6">
    <source>
        <dbReference type="HAMAP-Rule" id="MF_01978"/>
    </source>
</evidence>
<keyword evidence="6" id="KW-0963">Cytoplasm</keyword>
<keyword evidence="2 6" id="KW-0808">Transferase</keyword>
<dbReference type="Pfam" id="PF00365">
    <property type="entry name" value="PFK"/>
    <property type="match status" value="1"/>
</dbReference>
<feature type="binding site" evidence="6">
    <location>
        <position position="229"/>
    </location>
    <ligand>
        <name>substrate</name>
    </ligand>
</feature>
<dbReference type="AlphaFoldDB" id="B6GA05"/>
<keyword evidence="6" id="KW-0324">Glycolysis</keyword>
<evidence type="ECO:0000313" key="9">
    <source>
        <dbReference type="Proteomes" id="UP000003560"/>
    </source>
</evidence>
<dbReference type="GO" id="GO:0005737">
    <property type="term" value="C:cytoplasm"/>
    <property type="evidence" value="ECO:0007669"/>
    <property type="project" value="UniProtKB-SubCell"/>
</dbReference>
<dbReference type="eggNOG" id="COG0205">
    <property type="taxonomic scope" value="Bacteria"/>
</dbReference>
<dbReference type="UniPathway" id="UPA00109">
    <property type="reaction ID" value="UER00182"/>
</dbReference>
<accession>B6GA05</accession>
<evidence type="ECO:0000259" key="7">
    <source>
        <dbReference type="Pfam" id="PF00365"/>
    </source>
</evidence>
<reference evidence="8 9" key="2">
    <citation type="submission" date="2008-10" db="EMBL/GenBank/DDBJ databases">
        <authorList>
            <person name="Fulton L."/>
            <person name="Clifton S."/>
            <person name="Fulton B."/>
            <person name="Xu J."/>
            <person name="Minx P."/>
            <person name="Pepin K.H."/>
            <person name="Johnson M."/>
            <person name="Thiruvilangam P."/>
            <person name="Bhonagiri V."/>
            <person name="Nash W.E."/>
            <person name="Mardis E.R."/>
            <person name="Wilson R.K."/>
        </authorList>
    </citation>
    <scope>NUCLEOTIDE SEQUENCE [LARGE SCALE GENOMIC DNA]</scope>
    <source>
        <strain evidence="8 9">DSM 13279</strain>
    </source>
</reference>
<feature type="active site" description="Proton acceptor" evidence="6">
    <location>
        <position position="129"/>
    </location>
</feature>
<dbReference type="InterPro" id="IPR022953">
    <property type="entry name" value="ATP_PFK"/>
</dbReference>
<dbReference type="GO" id="GO:0006002">
    <property type="term" value="P:fructose 6-phosphate metabolic process"/>
    <property type="evidence" value="ECO:0007669"/>
    <property type="project" value="InterPro"/>
</dbReference>
<dbReference type="HOGENOM" id="CLU_020655_1_1_11"/>
<feature type="site" description="Important for catalytic activity; stabilizes the transition state when the phosphoryl donor is PPi" evidence="6">
    <location>
        <position position="126"/>
    </location>
</feature>
<evidence type="ECO:0000256" key="3">
    <source>
        <dbReference type="ARBA" id="ARBA00022723"/>
    </source>
</evidence>
<feature type="domain" description="Phosphofructokinase" evidence="7">
    <location>
        <begin position="1"/>
        <end position="285"/>
    </location>
</feature>
<comment type="caution">
    <text evidence="8">The sequence shown here is derived from an EMBL/GenBank/DDBJ whole genome shotgun (WGS) entry which is preliminary data.</text>
</comment>
<evidence type="ECO:0000313" key="8">
    <source>
        <dbReference type="EMBL" id="EEA90860.1"/>
    </source>
</evidence>
<comment type="activity regulation">
    <text evidence="6">Non-allosteric.</text>
</comment>
<dbReference type="InterPro" id="IPR000023">
    <property type="entry name" value="Phosphofructokinase_dom"/>
</dbReference>
<feature type="binding site" evidence="6">
    <location>
        <position position="99"/>
    </location>
    <ligand>
        <name>Mg(2+)</name>
        <dbReference type="ChEBI" id="CHEBI:18420"/>
        <note>catalytic</note>
    </ligand>
</feature>
<dbReference type="Gene3D" id="3.40.50.460">
    <property type="entry name" value="Phosphofructokinase domain"/>
    <property type="match status" value="1"/>
</dbReference>
<feature type="binding site" evidence="6">
    <location>
        <begin position="172"/>
        <end position="174"/>
    </location>
    <ligand>
        <name>substrate</name>
    </ligand>
</feature>
<dbReference type="EC" id="2.7.1.90" evidence="6"/>
<dbReference type="PIRSF" id="PIRSF036483">
    <property type="entry name" value="PFK_XF0274"/>
    <property type="match status" value="1"/>
</dbReference>
<dbReference type="GO" id="GO:0003872">
    <property type="term" value="F:6-phosphofructokinase activity"/>
    <property type="evidence" value="ECO:0007669"/>
    <property type="project" value="UniProtKB-UniRule"/>
</dbReference>
<comment type="similarity">
    <text evidence="6">Belongs to the phosphofructokinase type A (PFKA) family. PPi-dependent PFK group II subfamily. Clade 'B2' sub-subfamily.</text>
</comment>
<sequence>MHGGGPTAVINASLYGIVDEAKRSGAFVHVYGSHGGPAGMLSGTYIALDEIDDDVLAGLRDAPGSAIGTGRDALGGHYPQMVEVLVKNGIDVVMLTGGNGTMNTCALLQEACREAGADIQVIGVPKTMDNDIAEIDHAPGYGSAARYAAQSVGEVCCDVHSMPIHIVVVEVMGRSAGWVAAATALAEQCGQGGPDLIYVPERAFDEEAFLADCKRLIEEKGGGVVVASEGLHDAEGNPIVDPIMEVERETYFGDVSSHLANLIVARLGYKARSEKPGLLGRASMTLRSERDVDEAEEVGRAAVRAALDGATGVMVGIKRVSGEEYAVATDLIDVERVRLIERLLPDEFINEAGNGVTQAFKDWAAPLVGDLPQFVSFL</sequence>
<comment type="subunit">
    <text evidence="6">Homodimer.</text>
</comment>
<dbReference type="InterPro" id="IPR011404">
    <property type="entry name" value="PPi-PFK"/>
</dbReference>
<evidence type="ECO:0000256" key="5">
    <source>
        <dbReference type="ARBA" id="ARBA00022842"/>
    </source>
</evidence>
<name>B6GA05_9ACTN</name>
<evidence type="ECO:0000256" key="2">
    <source>
        <dbReference type="ARBA" id="ARBA00022679"/>
    </source>
</evidence>
<keyword evidence="4 6" id="KW-0418">Kinase</keyword>
<dbReference type="NCBIfam" id="NF010675">
    <property type="entry name" value="PRK14072.1"/>
    <property type="match status" value="1"/>
</dbReference>
<feature type="binding site" evidence="6">
    <location>
        <position position="5"/>
    </location>
    <ligand>
        <name>diphosphate</name>
        <dbReference type="ChEBI" id="CHEBI:33019"/>
    </ligand>
</feature>
<dbReference type="GO" id="GO:0046872">
    <property type="term" value="F:metal ion binding"/>
    <property type="evidence" value="ECO:0007669"/>
    <property type="project" value="UniProtKB-KW"/>
</dbReference>
<dbReference type="SUPFAM" id="SSF53784">
    <property type="entry name" value="Phosphofructokinase"/>
    <property type="match status" value="1"/>
</dbReference>
<comment type="pathway">
    <text evidence="6">Carbohydrate degradation; glycolysis; D-glyceraldehyde 3-phosphate and glycerone phosphate from D-glucose: step 3/4.</text>
</comment>
<dbReference type="PRINTS" id="PR00476">
    <property type="entry name" value="PHFRCTKINASE"/>
</dbReference>
<keyword evidence="9" id="KW-1185">Reference proteome</keyword>